<protein>
    <submittedName>
        <fullName evidence="1">5'-deoxynucleotidase</fullName>
    </submittedName>
</protein>
<comment type="caution">
    <text evidence="1">The sequence shown here is derived from an EMBL/GenBank/DDBJ whole genome shotgun (WGS) entry which is preliminary data.</text>
</comment>
<dbReference type="EMBL" id="FOKJ01000095">
    <property type="protein sequence ID" value="SFB58009.1"/>
    <property type="molecule type" value="Genomic_DNA"/>
</dbReference>
<evidence type="ECO:0000313" key="1">
    <source>
        <dbReference type="EMBL" id="SFB58009.1"/>
    </source>
</evidence>
<reference evidence="1 2" key="1">
    <citation type="submission" date="2016-10" db="EMBL/GenBank/DDBJ databases">
        <authorList>
            <person name="Varghese N."/>
            <person name="Submissions S."/>
        </authorList>
    </citation>
    <scope>NUCLEOTIDE SEQUENCE [LARGE SCALE GENOMIC DNA]</scope>
    <source>
        <strain evidence="1 2">DSM 282</strain>
    </source>
</reference>
<sequence>MSMLYFVTDCRPGEPCIIEGNEHAPLIVKSLQGEELLKLAPTQPWTHELLVSLPLRELLGETLDGAANAYLGEQWVGSTEV</sequence>
<organism evidence="1 2">
    <name type="scientific">Azotobacter beijerinckii</name>
    <dbReference type="NCBI Taxonomy" id="170623"/>
    <lineage>
        <taxon>Bacteria</taxon>
        <taxon>Pseudomonadati</taxon>
        <taxon>Pseudomonadota</taxon>
        <taxon>Gammaproteobacteria</taxon>
        <taxon>Pseudomonadales</taxon>
        <taxon>Pseudomonadaceae</taxon>
        <taxon>Azotobacter</taxon>
    </lineage>
</organism>
<gene>
    <name evidence="1" type="ORF">SAMN04244571_03980</name>
</gene>
<evidence type="ECO:0000313" key="2">
    <source>
        <dbReference type="Proteomes" id="UP000198861"/>
    </source>
</evidence>
<dbReference type="Proteomes" id="UP000198861">
    <property type="component" value="Unassembled WGS sequence"/>
</dbReference>
<name>A0A1I1C5U4_9GAMM</name>
<accession>A0A1I1C5U4</accession>
<keyword evidence="2" id="KW-1185">Reference proteome</keyword>
<proteinExistence type="predicted"/>